<protein>
    <submittedName>
        <fullName evidence="1">Uncharacterized protein</fullName>
    </submittedName>
</protein>
<organism evidence="1">
    <name type="scientific">marine sediment metagenome</name>
    <dbReference type="NCBI Taxonomy" id="412755"/>
    <lineage>
        <taxon>unclassified sequences</taxon>
        <taxon>metagenomes</taxon>
        <taxon>ecological metagenomes</taxon>
    </lineage>
</organism>
<sequence>MIIQAAAPAVADRLAQNLWIDTTGNANTPKRWSGSAWVAVTDKAATDAAAAAASALALAQTKADATVVNNLTL</sequence>
<comment type="caution">
    <text evidence="1">The sequence shown here is derived from an EMBL/GenBank/DDBJ whole genome shotgun (WGS) entry which is preliminary data.</text>
</comment>
<accession>X1S6J5</accession>
<reference evidence="1" key="1">
    <citation type="journal article" date="2014" name="Front. Microbiol.">
        <title>High frequency of phylogenetically diverse reductive dehalogenase-homologous genes in deep subseafloor sedimentary metagenomes.</title>
        <authorList>
            <person name="Kawai M."/>
            <person name="Futagami T."/>
            <person name="Toyoda A."/>
            <person name="Takaki Y."/>
            <person name="Nishi S."/>
            <person name="Hori S."/>
            <person name="Arai W."/>
            <person name="Tsubouchi T."/>
            <person name="Morono Y."/>
            <person name="Uchiyama I."/>
            <person name="Ito T."/>
            <person name="Fujiyama A."/>
            <person name="Inagaki F."/>
            <person name="Takami H."/>
        </authorList>
    </citation>
    <scope>NUCLEOTIDE SEQUENCE</scope>
    <source>
        <strain evidence="1">Expedition CK06-06</strain>
    </source>
</reference>
<gene>
    <name evidence="1" type="ORF">S06H3_66060</name>
</gene>
<evidence type="ECO:0000313" key="1">
    <source>
        <dbReference type="EMBL" id="GAI63434.1"/>
    </source>
</evidence>
<proteinExistence type="predicted"/>
<name>X1S6J5_9ZZZZ</name>
<dbReference type="EMBL" id="BARV01044805">
    <property type="protein sequence ID" value="GAI63434.1"/>
    <property type="molecule type" value="Genomic_DNA"/>
</dbReference>
<dbReference type="AlphaFoldDB" id="X1S6J5"/>
<feature type="non-terminal residue" evidence="1">
    <location>
        <position position="73"/>
    </location>
</feature>